<organism evidence="2 3">
    <name type="scientific">Shouchella lonarensis</name>
    <dbReference type="NCBI Taxonomy" id="1464122"/>
    <lineage>
        <taxon>Bacteria</taxon>
        <taxon>Bacillati</taxon>
        <taxon>Bacillota</taxon>
        <taxon>Bacilli</taxon>
        <taxon>Bacillales</taxon>
        <taxon>Bacillaceae</taxon>
        <taxon>Shouchella</taxon>
    </lineage>
</organism>
<dbReference type="RefSeq" id="WP_090774340.1">
    <property type="nucleotide sequence ID" value="NZ_FMYM01000001.1"/>
</dbReference>
<dbReference type="CDD" id="cd19086">
    <property type="entry name" value="AKR_AKR11C1"/>
    <property type="match status" value="1"/>
</dbReference>
<reference evidence="3" key="1">
    <citation type="submission" date="2016-09" db="EMBL/GenBank/DDBJ databases">
        <authorList>
            <person name="Varghese N."/>
            <person name="Submissions S."/>
        </authorList>
    </citation>
    <scope>NUCLEOTIDE SEQUENCE [LARGE SCALE GENOMIC DNA]</scope>
    <source>
        <strain evidence="3">25nlg</strain>
    </source>
</reference>
<sequence length="305" mass="34148">MKKRRLGKSDLYVSELGLGAMSFGTNKKNVTRIIDEALHLGINYIDTADLYDYGENERLIGEALKKRRSDVILATKGGNRFQQGENGWTWDPSRKHLLAAVKESLSRLQTDYIDLYQLHGGTIDDNMDEVIDTFESLKKEGLIRAYGLSSIRPNTISHYVEHANMATVMMQYSLLDRRPEEWFSFLAEHDVSVVARGSLAKGILSPRPLETVTAAKKGYLHYSPEELAQIRRGLDTLSTNGLTRSVLALQYCLAHPPVSSVVVGASTVDQLRQNVAAVSHTSINKVVYEELAKLTTPTLYDKHRP</sequence>
<dbReference type="PANTHER" id="PTHR43312:SF1">
    <property type="entry name" value="NADP-DEPENDENT OXIDOREDUCTASE DOMAIN-CONTAINING PROTEIN"/>
    <property type="match status" value="1"/>
</dbReference>
<protein>
    <submittedName>
        <fullName evidence="2">Predicted oxidoreductase</fullName>
    </submittedName>
</protein>
<accession>A0A1G6GHX9</accession>
<keyword evidence="3" id="KW-1185">Reference proteome</keyword>
<feature type="domain" description="NADP-dependent oxidoreductase" evidence="1">
    <location>
        <begin position="15"/>
        <end position="293"/>
    </location>
</feature>
<dbReference type="Proteomes" id="UP000242662">
    <property type="component" value="Unassembled WGS sequence"/>
</dbReference>
<proteinExistence type="predicted"/>
<dbReference type="OrthoDB" id="9773828at2"/>
<name>A0A1G6GHX9_9BACI</name>
<evidence type="ECO:0000313" key="3">
    <source>
        <dbReference type="Proteomes" id="UP000242662"/>
    </source>
</evidence>
<dbReference type="InterPro" id="IPR023210">
    <property type="entry name" value="NADP_OxRdtase_dom"/>
</dbReference>
<dbReference type="EMBL" id="FMYM01000001">
    <property type="protein sequence ID" value="SDB81607.1"/>
    <property type="molecule type" value="Genomic_DNA"/>
</dbReference>
<dbReference type="PANTHER" id="PTHR43312">
    <property type="entry name" value="D-THREO-ALDOSE 1-DEHYDROGENASE"/>
    <property type="match status" value="1"/>
</dbReference>
<dbReference type="Gene3D" id="3.20.20.100">
    <property type="entry name" value="NADP-dependent oxidoreductase domain"/>
    <property type="match status" value="1"/>
</dbReference>
<dbReference type="InterPro" id="IPR036812">
    <property type="entry name" value="NAD(P)_OxRdtase_dom_sf"/>
</dbReference>
<gene>
    <name evidence="2" type="ORF">SAMN05421737_10189</name>
</gene>
<dbReference type="InterPro" id="IPR053135">
    <property type="entry name" value="AKR2_Oxidoreductase"/>
</dbReference>
<dbReference type="PRINTS" id="PR00069">
    <property type="entry name" value="ALDKETRDTASE"/>
</dbReference>
<dbReference type="AlphaFoldDB" id="A0A1G6GHX9"/>
<dbReference type="SUPFAM" id="SSF51430">
    <property type="entry name" value="NAD(P)-linked oxidoreductase"/>
    <property type="match status" value="1"/>
</dbReference>
<dbReference type="InterPro" id="IPR020471">
    <property type="entry name" value="AKR"/>
</dbReference>
<dbReference type="STRING" id="1464122.SAMN05421737_10189"/>
<evidence type="ECO:0000259" key="1">
    <source>
        <dbReference type="Pfam" id="PF00248"/>
    </source>
</evidence>
<dbReference type="GO" id="GO:0016491">
    <property type="term" value="F:oxidoreductase activity"/>
    <property type="evidence" value="ECO:0007669"/>
    <property type="project" value="InterPro"/>
</dbReference>
<dbReference type="Pfam" id="PF00248">
    <property type="entry name" value="Aldo_ket_red"/>
    <property type="match status" value="1"/>
</dbReference>
<evidence type="ECO:0000313" key="2">
    <source>
        <dbReference type="EMBL" id="SDB81607.1"/>
    </source>
</evidence>